<dbReference type="RefSeq" id="WP_305930709.1">
    <property type="nucleotide sequence ID" value="NZ_JAVAIL010000005.1"/>
</dbReference>
<proteinExistence type="predicted"/>
<dbReference type="Proteomes" id="UP001235664">
    <property type="component" value="Unassembled WGS sequence"/>
</dbReference>
<accession>A0ABT9HBK6</accession>
<protein>
    <submittedName>
        <fullName evidence="1">Uncharacterized protein</fullName>
    </submittedName>
</protein>
<comment type="caution">
    <text evidence="1">The sequence shown here is derived from an EMBL/GenBank/DDBJ whole genome shotgun (WGS) entry which is preliminary data.</text>
</comment>
<organism evidence="1 2">
    <name type="scientific">Qipengyuania benthica</name>
    <dbReference type="NCBI Taxonomy" id="3067651"/>
    <lineage>
        <taxon>Bacteria</taxon>
        <taxon>Pseudomonadati</taxon>
        <taxon>Pseudomonadota</taxon>
        <taxon>Alphaproteobacteria</taxon>
        <taxon>Sphingomonadales</taxon>
        <taxon>Erythrobacteraceae</taxon>
        <taxon>Qipengyuania</taxon>
    </lineage>
</organism>
<evidence type="ECO:0000313" key="1">
    <source>
        <dbReference type="EMBL" id="MDP4540708.1"/>
    </source>
</evidence>
<gene>
    <name evidence="1" type="ORF">Q9K01_13835</name>
</gene>
<reference evidence="1 2" key="1">
    <citation type="submission" date="2023-08" db="EMBL/GenBank/DDBJ databases">
        <title>genomic of DY56.</title>
        <authorList>
            <person name="Wang Y."/>
        </authorList>
    </citation>
    <scope>NUCLEOTIDE SEQUENCE [LARGE SCALE GENOMIC DNA]</scope>
    <source>
        <strain evidence="1 2">DY56-A-20</strain>
    </source>
</reference>
<dbReference type="EMBL" id="JAVAIL010000005">
    <property type="protein sequence ID" value="MDP4540708.1"/>
    <property type="molecule type" value="Genomic_DNA"/>
</dbReference>
<evidence type="ECO:0000313" key="2">
    <source>
        <dbReference type="Proteomes" id="UP001235664"/>
    </source>
</evidence>
<name>A0ABT9HBK6_9SPHN</name>
<sequence>MKAELGSLLLRFREIHGVSQLELPELYVEFEFASHTRPSTLKDEIGVYAFFREGEWLRIGQTSYPQRFTSQHYGTRRANSTFAKDIWMNRTEFGYLGLEDEIGEWIFSAFGRANIRLPRSYGDTLSKLLEAFLHLNLKPRFEGRRSI</sequence>
<keyword evidence="2" id="KW-1185">Reference proteome</keyword>